<evidence type="ECO:0000256" key="4">
    <source>
        <dbReference type="ARBA" id="ARBA00022777"/>
    </source>
</evidence>
<dbReference type="Proteomes" id="UP000219182">
    <property type="component" value="Unassembled WGS sequence"/>
</dbReference>
<keyword evidence="6" id="KW-0119">Carbohydrate metabolism</keyword>
<comment type="function">
    <text evidence="9">Catalyzes the ATP-dependent phosphorylation of 3-oxo-tetronate to 3-oxo-tetronate 4-phosphate.</text>
</comment>
<evidence type="ECO:0000259" key="13">
    <source>
        <dbReference type="Pfam" id="PF07005"/>
    </source>
</evidence>
<gene>
    <name evidence="15" type="ORF">CN311_21715</name>
</gene>
<keyword evidence="16" id="KW-1185">Reference proteome</keyword>
<protein>
    <recommendedName>
        <fullName evidence="11">3-oxo-tetronate kinase</fullName>
        <ecNumber evidence="10">2.7.1.217</ecNumber>
    </recommendedName>
    <alternativeName>
        <fullName evidence="12">3-dehydrotetronate 4-kinase</fullName>
    </alternativeName>
</protein>
<comment type="similarity">
    <text evidence="1">Belongs to the four-carbon acid sugar kinase family.</text>
</comment>
<accession>A0A2A6FAT4</accession>
<keyword evidence="3" id="KW-0547">Nucleotide-binding</keyword>
<reference evidence="15 16" key="1">
    <citation type="submission" date="2017-09" db="EMBL/GenBank/DDBJ databases">
        <title>Mesorhizobum sanjuanii sp. nov. isolated from nodules of Lotus tenuis in saline-alkaline lowlands of Flooding Pampa.</title>
        <authorList>
            <person name="Sannazzaro A.I."/>
            <person name="Torres Tejerizo G.A."/>
            <person name="Fontana F."/>
            <person name="Cumpa Velazquez L.M."/>
            <person name="Hansen L."/>
            <person name="Pistorio M."/>
            <person name="Estrella M.J."/>
        </authorList>
    </citation>
    <scope>NUCLEOTIDE SEQUENCE [LARGE SCALE GENOMIC DNA]</scope>
    <source>
        <strain evidence="15 16">BSA136</strain>
    </source>
</reference>
<keyword evidence="2" id="KW-0808">Transferase</keyword>
<dbReference type="AlphaFoldDB" id="A0A2A6FAT4"/>
<evidence type="ECO:0000256" key="6">
    <source>
        <dbReference type="ARBA" id="ARBA00023277"/>
    </source>
</evidence>
<evidence type="ECO:0000256" key="1">
    <source>
        <dbReference type="ARBA" id="ARBA00005715"/>
    </source>
</evidence>
<dbReference type="SUPFAM" id="SSF142764">
    <property type="entry name" value="YgbK-like"/>
    <property type="match status" value="1"/>
</dbReference>
<dbReference type="InterPro" id="IPR042213">
    <property type="entry name" value="NBD_C_sf"/>
</dbReference>
<feature type="domain" description="Four-carbon acid sugar kinase N-terminal" evidence="13">
    <location>
        <begin position="3"/>
        <end position="227"/>
    </location>
</feature>
<sequence length="418" mass="43427">MKIGVIGDDFTGSGDIANTLAKAGARTVQYVGTPIGKLADGSIEAAVIALKTRSVAADDAVAQSLTACRWLVVNGAEQIVFKYCSTFDSTPEGNIGPVAEALLAELDAPLALVCPAFPANGRTLYNGHLFVGDRLLSESGMENHPLTPMTDPDIRRWLSLQTRLKVGHLALQSLRSGDAEAALSLAKRDGEKLIVADAISNDDLMALGRIAKTHRLVTGGSGIAMALPGNFGIRPAVEGRLQFDGVCGPAFILSGSCSSATRTQIAAYCRSHPSMRLDAEDALDPDAVVASCLNFLITHKGSGPLVYSTAEPSEVSAAQARHGRERLAALFEAIFAELAVKAVTAGFRRLVVAGGETSGAVASAFGASALEVGPEIDAGVPVLILDGEPRLAFALKSGNFGACDFFERALHALKGDAS</sequence>
<dbReference type="Pfam" id="PF07005">
    <property type="entry name" value="SBD_N"/>
    <property type="match status" value="1"/>
</dbReference>
<evidence type="ECO:0000256" key="8">
    <source>
        <dbReference type="ARBA" id="ARBA00036346"/>
    </source>
</evidence>
<evidence type="ECO:0000256" key="5">
    <source>
        <dbReference type="ARBA" id="ARBA00022840"/>
    </source>
</evidence>
<dbReference type="InterPro" id="IPR037051">
    <property type="entry name" value="4-carb_acid_sugar_kinase_N_sf"/>
</dbReference>
<comment type="catalytic activity">
    <reaction evidence="7">
        <text>3-dehydro-L-erythronate + ATP = 3-dehydro-4-O-phospho-L-erythronate + ADP + H(+)</text>
        <dbReference type="Rhea" id="RHEA:52552"/>
        <dbReference type="ChEBI" id="CHEBI:15378"/>
        <dbReference type="ChEBI" id="CHEBI:30616"/>
        <dbReference type="ChEBI" id="CHEBI:136592"/>
        <dbReference type="ChEBI" id="CHEBI:136670"/>
        <dbReference type="ChEBI" id="CHEBI:456216"/>
        <dbReference type="EC" id="2.7.1.217"/>
    </reaction>
</comment>
<dbReference type="GO" id="GO:0016301">
    <property type="term" value="F:kinase activity"/>
    <property type="evidence" value="ECO:0007669"/>
    <property type="project" value="UniProtKB-KW"/>
</dbReference>
<evidence type="ECO:0000256" key="2">
    <source>
        <dbReference type="ARBA" id="ARBA00022679"/>
    </source>
</evidence>
<dbReference type="InterPro" id="IPR031475">
    <property type="entry name" value="NBD_C"/>
</dbReference>
<dbReference type="Pfam" id="PF17042">
    <property type="entry name" value="NBD_C"/>
    <property type="match status" value="1"/>
</dbReference>
<evidence type="ECO:0000256" key="7">
    <source>
        <dbReference type="ARBA" id="ARBA00035898"/>
    </source>
</evidence>
<keyword evidence="5" id="KW-0067">ATP-binding</keyword>
<evidence type="ECO:0000256" key="9">
    <source>
        <dbReference type="ARBA" id="ARBA00037335"/>
    </source>
</evidence>
<evidence type="ECO:0000313" key="15">
    <source>
        <dbReference type="EMBL" id="PDQ19039.1"/>
    </source>
</evidence>
<evidence type="ECO:0000256" key="12">
    <source>
        <dbReference type="ARBA" id="ARBA00041377"/>
    </source>
</evidence>
<organism evidence="15 16">
    <name type="scientific">Mesorhizobium sanjuanii</name>
    <dbReference type="NCBI Taxonomy" id="2037900"/>
    <lineage>
        <taxon>Bacteria</taxon>
        <taxon>Pseudomonadati</taxon>
        <taxon>Pseudomonadota</taxon>
        <taxon>Alphaproteobacteria</taxon>
        <taxon>Hyphomicrobiales</taxon>
        <taxon>Phyllobacteriaceae</taxon>
        <taxon>Mesorhizobium</taxon>
    </lineage>
</organism>
<name>A0A2A6FAT4_9HYPH</name>
<dbReference type="EC" id="2.7.1.217" evidence="10"/>
<keyword evidence="4" id="KW-0418">Kinase</keyword>
<evidence type="ECO:0000313" key="16">
    <source>
        <dbReference type="Proteomes" id="UP000219182"/>
    </source>
</evidence>
<evidence type="ECO:0000256" key="10">
    <source>
        <dbReference type="ARBA" id="ARBA00039095"/>
    </source>
</evidence>
<comment type="caution">
    <text evidence="15">The sequence shown here is derived from an EMBL/GenBank/DDBJ whole genome shotgun (WGS) entry which is preliminary data.</text>
</comment>
<feature type="domain" description="Four-carbon acid sugar kinase nucleotide binding" evidence="14">
    <location>
        <begin position="252"/>
        <end position="406"/>
    </location>
</feature>
<evidence type="ECO:0000256" key="3">
    <source>
        <dbReference type="ARBA" id="ARBA00022741"/>
    </source>
</evidence>
<proteinExistence type="inferred from homology"/>
<comment type="catalytic activity">
    <reaction evidence="8">
        <text>3-dehydro-D-erythronate + ATP = 3-dehydro-4-O-phospho-D-erythronate + ADP + H(+)</text>
        <dbReference type="Rhea" id="RHEA:52556"/>
        <dbReference type="ChEBI" id="CHEBI:15378"/>
        <dbReference type="ChEBI" id="CHEBI:30616"/>
        <dbReference type="ChEBI" id="CHEBI:57958"/>
        <dbReference type="ChEBI" id="CHEBI:136593"/>
        <dbReference type="ChEBI" id="CHEBI:456216"/>
        <dbReference type="EC" id="2.7.1.217"/>
    </reaction>
</comment>
<evidence type="ECO:0000256" key="11">
    <source>
        <dbReference type="ARBA" id="ARBA00039461"/>
    </source>
</evidence>
<dbReference type="Gene3D" id="3.40.980.20">
    <property type="entry name" value="Four-carbon acid sugar kinase, nucleotide binding domain"/>
    <property type="match status" value="1"/>
</dbReference>
<dbReference type="GO" id="GO:0005524">
    <property type="term" value="F:ATP binding"/>
    <property type="evidence" value="ECO:0007669"/>
    <property type="project" value="UniProtKB-KW"/>
</dbReference>
<dbReference type="InterPro" id="IPR010737">
    <property type="entry name" value="4-carb_acid_sugar_kinase_N"/>
</dbReference>
<dbReference type="RefSeq" id="WP_097575755.1">
    <property type="nucleotide sequence ID" value="NZ_NWQG01000155.1"/>
</dbReference>
<dbReference type="EMBL" id="NWQG01000155">
    <property type="protein sequence ID" value="PDQ19039.1"/>
    <property type="molecule type" value="Genomic_DNA"/>
</dbReference>
<dbReference type="NCBIfam" id="NF043035">
    <property type="entry name" value="OxoTetrKin"/>
    <property type="match status" value="1"/>
</dbReference>
<evidence type="ECO:0000259" key="14">
    <source>
        <dbReference type="Pfam" id="PF17042"/>
    </source>
</evidence>
<dbReference type="InterPro" id="IPR050007">
    <property type="entry name" value="OtnK"/>
</dbReference>
<dbReference type="Gene3D" id="3.40.50.10840">
    <property type="entry name" value="Putative sugar-binding, N-terminal domain"/>
    <property type="match status" value="1"/>
</dbReference>